<dbReference type="CDD" id="cd07517">
    <property type="entry name" value="HAD_HPP"/>
    <property type="match status" value="1"/>
</dbReference>
<dbReference type="SUPFAM" id="SSF56784">
    <property type="entry name" value="HAD-like"/>
    <property type="match status" value="1"/>
</dbReference>
<sequence>MIKAVFFDVDGTLVSFKTHRVPQSTLEAIKKLQAKGIKVFVATGRHPSILTEGNNVHEIDFDGFVTLNGQYCFTKNRKVIYENNICREDIVALLEFLKKNRFPCAFVEDRDTYMNYIDDVVVNLLKSVNVPLPPIEDIERAKDGKVFQLNPYIPVEFEAEVMKVLPNCEATRWSPTFIDVIPAGGGKHVAIQKIMEYYGYKKDEIMAFGDGGNDKTMLMTAGIGIAMGNANEDVKEIADYVTTSVDNDGVLNALKHFNVIE</sequence>
<comment type="caution">
    <text evidence="1">The sequence shown here is derived from an EMBL/GenBank/DDBJ whole genome shotgun (WGS) entry which is preliminary data.</text>
</comment>
<dbReference type="RefSeq" id="WP_204715466.1">
    <property type="nucleotide sequence ID" value="NZ_JACJLT010000002.1"/>
</dbReference>
<protein>
    <submittedName>
        <fullName evidence="1">Cof-type HAD-IIB family hydrolase</fullName>
    </submittedName>
</protein>
<dbReference type="Gene3D" id="3.40.50.1000">
    <property type="entry name" value="HAD superfamily/HAD-like"/>
    <property type="match status" value="1"/>
</dbReference>
<evidence type="ECO:0000313" key="1">
    <source>
        <dbReference type="EMBL" id="MBM6874157.1"/>
    </source>
</evidence>
<proteinExistence type="predicted"/>
<organism evidence="1 2">
    <name type="scientific">Fusobacterium mortiferum</name>
    <dbReference type="NCBI Taxonomy" id="850"/>
    <lineage>
        <taxon>Bacteria</taxon>
        <taxon>Fusobacteriati</taxon>
        <taxon>Fusobacteriota</taxon>
        <taxon>Fusobacteriia</taxon>
        <taxon>Fusobacteriales</taxon>
        <taxon>Fusobacteriaceae</taxon>
        <taxon>Fusobacterium</taxon>
    </lineage>
</organism>
<dbReference type="Proteomes" id="UP000728968">
    <property type="component" value="Unassembled WGS sequence"/>
</dbReference>
<name>A0ABS2FZY5_FUSMR</name>
<dbReference type="Gene3D" id="3.30.1240.10">
    <property type="match status" value="1"/>
</dbReference>
<dbReference type="Pfam" id="PF08282">
    <property type="entry name" value="Hydrolase_3"/>
    <property type="match status" value="1"/>
</dbReference>
<keyword evidence="2" id="KW-1185">Reference proteome</keyword>
<dbReference type="InterPro" id="IPR023214">
    <property type="entry name" value="HAD_sf"/>
</dbReference>
<dbReference type="NCBIfam" id="TIGR00099">
    <property type="entry name" value="Cof-subfamily"/>
    <property type="match status" value="1"/>
</dbReference>
<dbReference type="EMBL" id="JACJLT010000002">
    <property type="protein sequence ID" value="MBM6874157.1"/>
    <property type="molecule type" value="Genomic_DNA"/>
</dbReference>
<dbReference type="PROSITE" id="PS01229">
    <property type="entry name" value="COF_2"/>
    <property type="match status" value="1"/>
</dbReference>
<evidence type="ECO:0000313" key="2">
    <source>
        <dbReference type="Proteomes" id="UP000728968"/>
    </source>
</evidence>
<dbReference type="NCBIfam" id="TIGR01484">
    <property type="entry name" value="HAD-SF-IIB"/>
    <property type="match status" value="1"/>
</dbReference>
<keyword evidence="1" id="KW-0378">Hydrolase</keyword>
<dbReference type="SFLD" id="SFLDG01144">
    <property type="entry name" value="C2.B.4:_PGP_Like"/>
    <property type="match status" value="1"/>
</dbReference>
<dbReference type="PANTHER" id="PTHR10000">
    <property type="entry name" value="PHOSPHOSERINE PHOSPHATASE"/>
    <property type="match status" value="1"/>
</dbReference>
<dbReference type="InterPro" id="IPR006379">
    <property type="entry name" value="HAD-SF_hydro_IIB"/>
</dbReference>
<accession>A0ABS2FZY5</accession>
<dbReference type="SFLD" id="SFLDS00003">
    <property type="entry name" value="Haloacid_Dehalogenase"/>
    <property type="match status" value="1"/>
</dbReference>
<dbReference type="InterPro" id="IPR036412">
    <property type="entry name" value="HAD-like_sf"/>
</dbReference>
<gene>
    <name evidence="1" type="ORF">H6A04_00530</name>
</gene>
<dbReference type="PANTHER" id="PTHR10000:SF25">
    <property type="entry name" value="PHOSPHATASE YKRA-RELATED"/>
    <property type="match status" value="1"/>
</dbReference>
<dbReference type="InterPro" id="IPR000150">
    <property type="entry name" value="Cof"/>
</dbReference>
<dbReference type="GO" id="GO:0016787">
    <property type="term" value="F:hydrolase activity"/>
    <property type="evidence" value="ECO:0007669"/>
    <property type="project" value="UniProtKB-KW"/>
</dbReference>
<dbReference type="SFLD" id="SFLDG01140">
    <property type="entry name" value="C2.B:_Phosphomannomutase_and_P"/>
    <property type="match status" value="1"/>
</dbReference>
<dbReference type="PROSITE" id="PS01228">
    <property type="entry name" value="COF_1"/>
    <property type="match status" value="1"/>
</dbReference>
<reference evidence="1 2" key="1">
    <citation type="journal article" date="2021" name="Sci. Rep.">
        <title>The distribution of antibiotic resistance genes in chicken gut microbiota commensals.</title>
        <authorList>
            <person name="Juricova H."/>
            <person name="Matiasovicova J."/>
            <person name="Kubasova T."/>
            <person name="Cejkova D."/>
            <person name="Rychlik I."/>
        </authorList>
    </citation>
    <scope>NUCLEOTIDE SEQUENCE [LARGE SCALE GENOMIC DNA]</scope>
    <source>
        <strain evidence="1 2">An425</strain>
    </source>
</reference>